<evidence type="ECO:0000313" key="2">
    <source>
        <dbReference type="Proteomes" id="UP000714618"/>
    </source>
</evidence>
<dbReference type="EMBL" id="CAIJEO010000009">
    <property type="protein sequence ID" value="CAD0098582.1"/>
    <property type="molecule type" value="Genomic_DNA"/>
</dbReference>
<sequence>MEETIRQDTLFRKRFFRPQSEDFSEDDLELHEDGWNYANDVLGTANWIQAHPSAAHELLAAIQGYVVNNMDVPKMPQPWPDFSQVRLLAEAKKGDDEYWGRKLLNIGTPDPSKGLAV</sequence>
<evidence type="ECO:0000313" key="1">
    <source>
        <dbReference type="EMBL" id="CAD0098582.1"/>
    </source>
</evidence>
<proteinExistence type="predicted"/>
<protein>
    <submittedName>
        <fullName evidence="1">Uncharacterized protein</fullName>
    </submittedName>
</protein>
<dbReference type="AlphaFoldDB" id="A0A9N8K8T2"/>
<reference evidence="1" key="1">
    <citation type="submission" date="2020-06" db="EMBL/GenBank/DDBJ databases">
        <authorList>
            <person name="Onetto C."/>
        </authorList>
    </citation>
    <scope>NUCLEOTIDE SEQUENCE</scope>
</reference>
<organism evidence="1 2">
    <name type="scientific">Aureobasidium mustum</name>
    <dbReference type="NCBI Taxonomy" id="2773714"/>
    <lineage>
        <taxon>Eukaryota</taxon>
        <taxon>Fungi</taxon>
        <taxon>Dikarya</taxon>
        <taxon>Ascomycota</taxon>
        <taxon>Pezizomycotina</taxon>
        <taxon>Dothideomycetes</taxon>
        <taxon>Dothideomycetidae</taxon>
        <taxon>Dothideales</taxon>
        <taxon>Saccotheciaceae</taxon>
        <taxon>Aureobasidium</taxon>
    </lineage>
</organism>
<comment type="caution">
    <text evidence="1">The sequence shown here is derived from an EMBL/GenBank/DDBJ whole genome shotgun (WGS) entry which is preliminary data.</text>
</comment>
<dbReference type="OrthoDB" id="3866178at2759"/>
<dbReference type="Proteomes" id="UP000714618">
    <property type="component" value="Unassembled WGS sequence"/>
</dbReference>
<accession>A0A9N8K8T2</accession>
<name>A0A9N8K8T2_9PEZI</name>
<gene>
    <name evidence="1" type="ORF">AWRI4233_LOCUS7406</name>
</gene>
<keyword evidence="2" id="KW-1185">Reference proteome</keyword>